<dbReference type="Pfam" id="PF06985">
    <property type="entry name" value="HET"/>
    <property type="match status" value="1"/>
</dbReference>
<dbReference type="EMBL" id="MU004232">
    <property type="protein sequence ID" value="KAF2671594.1"/>
    <property type="molecule type" value="Genomic_DNA"/>
</dbReference>
<evidence type="ECO:0000313" key="3">
    <source>
        <dbReference type="Proteomes" id="UP000799302"/>
    </source>
</evidence>
<dbReference type="Proteomes" id="UP000799302">
    <property type="component" value="Unassembled WGS sequence"/>
</dbReference>
<gene>
    <name evidence="2" type="ORF">BT63DRAFT_452098</name>
</gene>
<dbReference type="InterPro" id="IPR010730">
    <property type="entry name" value="HET"/>
</dbReference>
<feature type="domain" description="Heterokaryon incompatibility" evidence="1">
    <location>
        <begin position="33"/>
        <end position="187"/>
    </location>
</feature>
<keyword evidence="3" id="KW-1185">Reference proteome</keyword>
<accession>A0A6A6UL26</accession>
<organism evidence="2 3">
    <name type="scientific">Microthyrium microscopicum</name>
    <dbReference type="NCBI Taxonomy" id="703497"/>
    <lineage>
        <taxon>Eukaryota</taxon>
        <taxon>Fungi</taxon>
        <taxon>Dikarya</taxon>
        <taxon>Ascomycota</taxon>
        <taxon>Pezizomycotina</taxon>
        <taxon>Dothideomycetes</taxon>
        <taxon>Dothideomycetes incertae sedis</taxon>
        <taxon>Microthyriales</taxon>
        <taxon>Microthyriaceae</taxon>
        <taxon>Microthyrium</taxon>
    </lineage>
</organism>
<dbReference type="OrthoDB" id="2157530at2759"/>
<evidence type="ECO:0000313" key="2">
    <source>
        <dbReference type="EMBL" id="KAF2671594.1"/>
    </source>
</evidence>
<dbReference type="AlphaFoldDB" id="A0A6A6UL26"/>
<dbReference type="InterPro" id="IPR052895">
    <property type="entry name" value="HetReg/Transcr_Mod"/>
</dbReference>
<sequence length="408" mass="45806">MATFLIGNHSDRSSPLICSIKQAKLDADTIPDYEAISYTWGQPVFSHQLFCDDGSIFPITQNLESALARFRLSDRSRYLWADLVSINQSDLAEKSSQIALMARIYQNAARVLVWLGNDEGTGSIAMALLGRLSRINSISWGYTDGQYKEEVITNAVSKAGSPNSQDLELVWTFIGLPWFSRRWIIQEVTLNPDIILHCGSAELSWIRFVLALEVSARGLDDSIPRPAAFGSVVKMIQLWRNWSLLDGTQEGCGLLELLDAFHHFDCSDQRDRLFALAGLATDVRAGPYDTTAKHFSNAEKRKERTSKTMTINADYSLSVNEVYCMFALERLTSSKGGLVATVTDASERRVLYSQEHILPSWVPDLRSRNRRHAERASRETEYGFDCLPFDLQCHNGTTLTFGVDIRAT</sequence>
<reference evidence="2" key="1">
    <citation type="journal article" date="2020" name="Stud. Mycol.">
        <title>101 Dothideomycetes genomes: a test case for predicting lifestyles and emergence of pathogens.</title>
        <authorList>
            <person name="Haridas S."/>
            <person name="Albert R."/>
            <person name="Binder M."/>
            <person name="Bloem J."/>
            <person name="Labutti K."/>
            <person name="Salamov A."/>
            <person name="Andreopoulos B."/>
            <person name="Baker S."/>
            <person name="Barry K."/>
            <person name="Bills G."/>
            <person name="Bluhm B."/>
            <person name="Cannon C."/>
            <person name="Castanera R."/>
            <person name="Culley D."/>
            <person name="Daum C."/>
            <person name="Ezra D."/>
            <person name="Gonzalez J."/>
            <person name="Henrissat B."/>
            <person name="Kuo A."/>
            <person name="Liang C."/>
            <person name="Lipzen A."/>
            <person name="Lutzoni F."/>
            <person name="Magnuson J."/>
            <person name="Mondo S."/>
            <person name="Nolan M."/>
            <person name="Ohm R."/>
            <person name="Pangilinan J."/>
            <person name="Park H.-J."/>
            <person name="Ramirez L."/>
            <person name="Alfaro M."/>
            <person name="Sun H."/>
            <person name="Tritt A."/>
            <person name="Yoshinaga Y."/>
            <person name="Zwiers L.-H."/>
            <person name="Turgeon B."/>
            <person name="Goodwin S."/>
            <person name="Spatafora J."/>
            <person name="Crous P."/>
            <person name="Grigoriev I."/>
        </authorList>
    </citation>
    <scope>NUCLEOTIDE SEQUENCE</scope>
    <source>
        <strain evidence="2">CBS 115976</strain>
    </source>
</reference>
<name>A0A6A6UL26_9PEZI</name>
<dbReference type="PANTHER" id="PTHR24148:SF80">
    <property type="entry name" value="HETEROKARYON INCOMPATIBILITY DOMAIN-CONTAINING PROTEIN"/>
    <property type="match status" value="1"/>
</dbReference>
<dbReference type="PANTHER" id="PTHR24148">
    <property type="entry name" value="ANKYRIN REPEAT DOMAIN-CONTAINING PROTEIN 39 HOMOLOG-RELATED"/>
    <property type="match status" value="1"/>
</dbReference>
<protein>
    <submittedName>
        <fullName evidence="2">HET-domain-containing protein</fullName>
    </submittedName>
</protein>
<evidence type="ECO:0000259" key="1">
    <source>
        <dbReference type="Pfam" id="PF06985"/>
    </source>
</evidence>
<proteinExistence type="predicted"/>